<dbReference type="Proteomes" id="UP000249829">
    <property type="component" value="Unassembled WGS sequence"/>
</dbReference>
<feature type="region of interest" description="Disordered" evidence="1">
    <location>
        <begin position="141"/>
        <end position="174"/>
    </location>
</feature>
<feature type="compositionally biased region" description="Polar residues" evidence="1">
    <location>
        <begin position="145"/>
        <end position="154"/>
    </location>
</feature>
<reference evidence="2 3" key="1">
    <citation type="submission" date="2018-02" db="EMBL/GenBank/DDBJ databases">
        <title>The genomes of Aspergillus section Nigri reveals drivers in fungal speciation.</title>
        <authorList>
            <consortium name="DOE Joint Genome Institute"/>
            <person name="Vesth T.C."/>
            <person name="Nybo J."/>
            <person name="Theobald S."/>
            <person name="Brandl J."/>
            <person name="Frisvad J.C."/>
            <person name="Nielsen K.F."/>
            <person name="Lyhne E.K."/>
            <person name="Kogle M.E."/>
            <person name="Kuo A."/>
            <person name="Riley R."/>
            <person name="Clum A."/>
            <person name="Nolan M."/>
            <person name="Lipzen A."/>
            <person name="Salamov A."/>
            <person name="Henrissat B."/>
            <person name="Wiebenga A."/>
            <person name="De vries R.P."/>
            <person name="Grigoriev I.V."/>
            <person name="Mortensen U.H."/>
            <person name="Andersen M.R."/>
            <person name="Baker S.E."/>
        </authorList>
    </citation>
    <scope>NUCLEOTIDE SEQUENCE [LARGE SCALE GENOMIC DNA]</scope>
    <source>
        <strain evidence="2 3">CBS 115571</strain>
    </source>
</reference>
<dbReference type="EMBL" id="KZ825146">
    <property type="protein sequence ID" value="PYI18239.1"/>
    <property type="molecule type" value="Genomic_DNA"/>
</dbReference>
<gene>
    <name evidence="2" type="ORF">BO99DRAFT_413527</name>
</gene>
<feature type="compositionally biased region" description="Basic and acidic residues" evidence="1">
    <location>
        <begin position="165"/>
        <end position="174"/>
    </location>
</feature>
<evidence type="ECO:0000313" key="3">
    <source>
        <dbReference type="Proteomes" id="UP000249829"/>
    </source>
</evidence>
<evidence type="ECO:0000313" key="2">
    <source>
        <dbReference type="EMBL" id="PYI18239.1"/>
    </source>
</evidence>
<organism evidence="2 3">
    <name type="scientific">Aspergillus violaceofuscus (strain CBS 115571)</name>
    <dbReference type="NCBI Taxonomy" id="1450538"/>
    <lineage>
        <taxon>Eukaryota</taxon>
        <taxon>Fungi</taxon>
        <taxon>Dikarya</taxon>
        <taxon>Ascomycota</taxon>
        <taxon>Pezizomycotina</taxon>
        <taxon>Eurotiomycetes</taxon>
        <taxon>Eurotiomycetidae</taxon>
        <taxon>Eurotiales</taxon>
        <taxon>Aspergillaceae</taxon>
        <taxon>Aspergillus</taxon>
    </lineage>
</organism>
<feature type="compositionally biased region" description="Gly residues" evidence="1">
    <location>
        <begin position="76"/>
        <end position="86"/>
    </location>
</feature>
<keyword evidence="3" id="KW-1185">Reference proteome</keyword>
<evidence type="ECO:0000256" key="1">
    <source>
        <dbReference type="SAM" id="MobiDB-lite"/>
    </source>
</evidence>
<name>A0A2V5H2P8_ASPV1</name>
<sequence>RRLNIDDSWVWDPGCDGHSTRTLCCSQTGVELVKDQSESTSGSIDYDNRKAHEHTLTLLDGRVIRYSSSPSRLIGYRGGTTYGGKGQGHRAQGTGNPKDVTPQIHHVLDQTDLRKILQLRETPMYRISFSFQMYQQPLASGYGKQMSSVPNENNQTKRKAAISESSDRDDSNVHEYKGGKALRAVARLFEVNVEEAEEAEENGVRSDDVDPRWMVICDLARIVLVGGC</sequence>
<feature type="region of interest" description="Disordered" evidence="1">
    <location>
        <begin position="75"/>
        <end position="99"/>
    </location>
</feature>
<protein>
    <submittedName>
        <fullName evidence="2">Uncharacterized protein</fullName>
    </submittedName>
</protein>
<feature type="non-terminal residue" evidence="2">
    <location>
        <position position="1"/>
    </location>
</feature>
<proteinExistence type="predicted"/>
<dbReference type="AlphaFoldDB" id="A0A2V5H2P8"/>
<accession>A0A2V5H2P8</accession>